<keyword evidence="2" id="KW-1185">Reference proteome</keyword>
<gene>
    <name evidence="1" type="ORF">EJB05_40599</name>
</gene>
<dbReference type="Gramene" id="TVU13539">
    <property type="protein sequence ID" value="TVU13539"/>
    <property type="gene ID" value="EJB05_40599"/>
</dbReference>
<accession>A0A5J9TQ67</accession>
<proteinExistence type="predicted"/>
<dbReference type="Proteomes" id="UP000324897">
    <property type="component" value="Unassembled WGS sequence"/>
</dbReference>
<evidence type="ECO:0000313" key="2">
    <source>
        <dbReference type="Proteomes" id="UP000324897"/>
    </source>
</evidence>
<comment type="caution">
    <text evidence="1">The sequence shown here is derived from an EMBL/GenBank/DDBJ whole genome shotgun (WGS) entry which is preliminary data.</text>
</comment>
<dbReference type="EMBL" id="RWGY01000034">
    <property type="protein sequence ID" value="TVU13539.1"/>
    <property type="molecule type" value="Genomic_DNA"/>
</dbReference>
<reference evidence="1 2" key="1">
    <citation type="journal article" date="2019" name="Sci. Rep.">
        <title>A high-quality genome of Eragrostis curvula grass provides insights into Poaceae evolution and supports new strategies to enhance forage quality.</title>
        <authorList>
            <person name="Carballo J."/>
            <person name="Santos B.A.C.M."/>
            <person name="Zappacosta D."/>
            <person name="Garbus I."/>
            <person name="Selva J.P."/>
            <person name="Gallo C.A."/>
            <person name="Diaz A."/>
            <person name="Albertini E."/>
            <person name="Caccamo M."/>
            <person name="Echenique V."/>
        </authorList>
    </citation>
    <scope>NUCLEOTIDE SEQUENCE [LARGE SCALE GENOMIC DNA]</scope>
    <source>
        <strain evidence="2">cv. Victoria</strain>
        <tissue evidence="1">Leaf</tissue>
    </source>
</reference>
<protein>
    <submittedName>
        <fullName evidence="1">Uncharacterized protein</fullName>
    </submittedName>
</protein>
<evidence type="ECO:0000313" key="1">
    <source>
        <dbReference type="EMBL" id="TVU13539.1"/>
    </source>
</evidence>
<dbReference type="AlphaFoldDB" id="A0A5J9TQ67"/>
<feature type="non-terminal residue" evidence="1">
    <location>
        <position position="1"/>
    </location>
</feature>
<sequence>MEATRSWASSSYLPLAAISSKIKGFLRQITWENLTPLLPISARSIPRSRIDCLLLIDESKNEVKDLKPTQKPSPFIFFPKPGKVRRCSELPSSLLARWNGLKHVASDEIHIAITGDVLADDMRKV</sequence>
<name>A0A5J9TQ67_9POAL</name>
<organism evidence="1 2">
    <name type="scientific">Eragrostis curvula</name>
    <name type="common">weeping love grass</name>
    <dbReference type="NCBI Taxonomy" id="38414"/>
    <lineage>
        <taxon>Eukaryota</taxon>
        <taxon>Viridiplantae</taxon>
        <taxon>Streptophyta</taxon>
        <taxon>Embryophyta</taxon>
        <taxon>Tracheophyta</taxon>
        <taxon>Spermatophyta</taxon>
        <taxon>Magnoliopsida</taxon>
        <taxon>Liliopsida</taxon>
        <taxon>Poales</taxon>
        <taxon>Poaceae</taxon>
        <taxon>PACMAD clade</taxon>
        <taxon>Chloridoideae</taxon>
        <taxon>Eragrostideae</taxon>
        <taxon>Eragrostidinae</taxon>
        <taxon>Eragrostis</taxon>
    </lineage>
</organism>